<evidence type="ECO:0008006" key="3">
    <source>
        <dbReference type="Google" id="ProtNLM"/>
    </source>
</evidence>
<sequence length="94" mass="10010">MAVCEVCGNDYYMSFDVIAAGVKHTFDSFECAIHRMAPTCEHCRCRIVGHGVECDGKFYCCAHCASASGADGIVDHVDHSPHPGHQDLIGAPGA</sequence>
<accession>A0ABN2QRT3</accession>
<dbReference type="RefSeq" id="WP_344655582.1">
    <property type="nucleotide sequence ID" value="NZ_BAAAQM010000003.1"/>
</dbReference>
<proteinExistence type="predicted"/>
<evidence type="ECO:0000313" key="2">
    <source>
        <dbReference type="Proteomes" id="UP001499854"/>
    </source>
</evidence>
<reference evidence="1 2" key="1">
    <citation type="journal article" date="2019" name="Int. J. Syst. Evol. Microbiol.">
        <title>The Global Catalogue of Microorganisms (GCM) 10K type strain sequencing project: providing services to taxonomists for standard genome sequencing and annotation.</title>
        <authorList>
            <consortium name="The Broad Institute Genomics Platform"/>
            <consortium name="The Broad Institute Genome Sequencing Center for Infectious Disease"/>
            <person name="Wu L."/>
            <person name="Ma J."/>
        </authorList>
    </citation>
    <scope>NUCLEOTIDE SEQUENCE [LARGE SCALE GENOMIC DNA]</scope>
    <source>
        <strain evidence="1 2">JCM 16013</strain>
    </source>
</reference>
<dbReference type="Proteomes" id="UP001499854">
    <property type="component" value="Unassembled WGS sequence"/>
</dbReference>
<comment type="caution">
    <text evidence="1">The sequence shown here is derived from an EMBL/GenBank/DDBJ whole genome shotgun (WGS) entry which is preliminary data.</text>
</comment>
<gene>
    <name evidence="1" type="ORF">GCM10009838_08570</name>
</gene>
<name>A0ABN2QRT3_9ACTN</name>
<protein>
    <recommendedName>
        <fullName evidence="3">Metallothionein</fullName>
    </recommendedName>
</protein>
<evidence type="ECO:0000313" key="1">
    <source>
        <dbReference type="EMBL" id="GAA1955201.1"/>
    </source>
</evidence>
<organism evidence="1 2">
    <name type="scientific">Catenulispora subtropica</name>
    <dbReference type="NCBI Taxonomy" id="450798"/>
    <lineage>
        <taxon>Bacteria</taxon>
        <taxon>Bacillati</taxon>
        <taxon>Actinomycetota</taxon>
        <taxon>Actinomycetes</taxon>
        <taxon>Catenulisporales</taxon>
        <taxon>Catenulisporaceae</taxon>
        <taxon>Catenulispora</taxon>
    </lineage>
</organism>
<dbReference type="EMBL" id="BAAAQM010000003">
    <property type="protein sequence ID" value="GAA1955201.1"/>
    <property type="molecule type" value="Genomic_DNA"/>
</dbReference>
<keyword evidence="2" id="KW-1185">Reference proteome</keyword>